<dbReference type="EnsemblPlants" id="Ma08_t22970.1">
    <property type="protein sequence ID" value="Ma08_p22970.1"/>
    <property type="gene ID" value="Ma08_g22970"/>
</dbReference>
<evidence type="ECO:0000313" key="1">
    <source>
        <dbReference type="EMBL" id="CAG1832455.1"/>
    </source>
</evidence>
<dbReference type="AlphaFoldDB" id="A0A804K9R3"/>
<dbReference type="Proteomes" id="UP000012960">
    <property type="component" value="Unplaced"/>
</dbReference>
<dbReference type="Gramene" id="Ma08_t22970.1">
    <property type="protein sequence ID" value="Ma08_p22970.1"/>
    <property type="gene ID" value="Ma08_g22970"/>
</dbReference>
<reference evidence="1" key="1">
    <citation type="submission" date="2021-03" db="EMBL/GenBank/DDBJ databases">
        <authorList>
            <consortium name="Genoscope - CEA"/>
            <person name="William W."/>
        </authorList>
    </citation>
    <scope>NUCLEOTIDE SEQUENCE</scope>
    <source>
        <strain evidence="1">Doubled-haploid Pahang</strain>
    </source>
</reference>
<proteinExistence type="predicted"/>
<evidence type="ECO:0000313" key="2">
    <source>
        <dbReference type="EnsemblPlants" id="Ma08_p22970.1"/>
    </source>
</evidence>
<accession>A0A804K9R3</accession>
<name>A0A804K9R3_MUSAM</name>
<dbReference type="InParanoid" id="A0A804K9R3"/>
<keyword evidence="3" id="KW-1185">Reference proteome</keyword>
<evidence type="ECO:0000313" key="3">
    <source>
        <dbReference type="Proteomes" id="UP000012960"/>
    </source>
</evidence>
<gene>
    <name evidence="1" type="ORF">GSMUA_83750.1</name>
</gene>
<protein>
    <submittedName>
        <fullName evidence="1">(wild Malaysian banana) hypothetical protein</fullName>
    </submittedName>
</protein>
<dbReference type="EMBL" id="HG996472">
    <property type="protein sequence ID" value="CAG1832455.1"/>
    <property type="molecule type" value="Genomic_DNA"/>
</dbReference>
<reference evidence="2" key="2">
    <citation type="submission" date="2021-05" db="UniProtKB">
        <authorList>
            <consortium name="EnsemblPlants"/>
        </authorList>
    </citation>
    <scope>IDENTIFICATION</scope>
    <source>
        <strain evidence="2">subsp. malaccensis</strain>
    </source>
</reference>
<organism evidence="2 3">
    <name type="scientific">Musa acuminata subsp. malaccensis</name>
    <name type="common">Wild banana</name>
    <name type="synonym">Musa malaccensis</name>
    <dbReference type="NCBI Taxonomy" id="214687"/>
    <lineage>
        <taxon>Eukaryota</taxon>
        <taxon>Viridiplantae</taxon>
        <taxon>Streptophyta</taxon>
        <taxon>Embryophyta</taxon>
        <taxon>Tracheophyta</taxon>
        <taxon>Spermatophyta</taxon>
        <taxon>Magnoliopsida</taxon>
        <taxon>Liliopsida</taxon>
        <taxon>Zingiberales</taxon>
        <taxon>Musaceae</taxon>
        <taxon>Musa</taxon>
    </lineage>
</organism>
<sequence length="48" mass="5009">MTLYCTLPSSVLGLKLEDGRCGFPSVPLGTNLRTCSGTAAGRHGKNLD</sequence>